<keyword evidence="1" id="KW-0812">Transmembrane</keyword>
<protein>
    <submittedName>
        <fullName evidence="3">DUF1430 domain-containing protein</fullName>
    </submittedName>
</protein>
<comment type="caution">
    <text evidence="3">The sequence shown here is derived from an EMBL/GenBank/DDBJ whole genome shotgun (WGS) entry which is preliminary data.</text>
</comment>
<feature type="transmembrane region" description="Helical" evidence="1">
    <location>
        <begin position="290"/>
        <end position="311"/>
    </location>
</feature>
<accession>A0A9D1SSN4</accession>
<dbReference type="Proteomes" id="UP000824128">
    <property type="component" value="Unassembled WGS sequence"/>
</dbReference>
<reference evidence="3" key="2">
    <citation type="journal article" date="2021" name="PeerJ">
        <title>Extensive microbial diversity within the chicken gut microbiome revealed by metagenomics and culture.</title>
        <authorList>
            <person name="Gilroy R."/>
            <person name="Ravi A."/>
            <person name="Getino M."/>
            <person name="Pursley I."/>
            <person name="Horton D.L."/>
            <person name="Alikhan N.F."/>
            <person name="Baker D."/>
            <person name="Gharbi K."/>
            <person name="Hall N."/>
            <person name="Watson M."/>
            <person name="Adriaenssens E.M."/>
            <person name="Foster-Nyarko E."/>
            <person name="Jarju S."/>
            <person name="Secka A."/>
            <person name="Antonio M."/>
            <person name="Oren A."/>
            <person name="Chaudhuri R.R."/>
            <person name="La Ragione R."/>
            <person name="Hildebrand F."/>
            <person name="Pallen M.J."/>
        </authorList>
    </citation>
    <scope>NUCLEOTIDE SEQUENCE</scope>
    <source>
        <strain evidence="3">ChiGjej2B2-16831</strain>
    </source>
</reference>
<feature type="signal peptide" evidence="2">
    <location>
        <begin position="1"/>
        <end position="17"/>
    </location>
</feature>
<feature type="transmembrane region" description="Helical" evidence="1">
    <location>
        <begin position="639"/>
        <end position="661"/>
    </location>
</feature>
<feature type="transmembrane region" description="Helical" evidence="1">
    <location>
        <begin position="207"/>
        <end position="232"/>
    </location>
</feature>
<dbReference type="AlphaFoldDB" id="A0A9D1SSN4"/>
<feature type="chain" id="PRO_5039380990" evidence="2">
    <location>
        <begin position="18"/>
        <end position="700"/>
    </location>
</feature>
<organism evidence="3 4">
    <name type="scientific">Candidatus Aphodomorpha intestinavium</name>
    <dbReference type="NCBI Taxonomy" id="2840672"/>
    <lineage>
        <taxon>Bacteria</taxon>
        <taxon>Bacillati</taxon>
        <taxon>Bacillota</taxon>
        <taxon>Clostridia</taxon>
        <taxon>Eubacteriales</taxon>
        <taxon>Candidatus Aphodomorpha</taxon>
    </lineage>
</organism>
<dbReference type="Pfam" id="PF07242">
    <property type="entry name" value="DUF1430"/>
    <property type="match status" value="1"/>
</dbReference>
<feature type="transmembrane region" description="Helical" evidence="1">
    <location>
        <begin position="667"/>
        <end position="686"/>
    </location>
</feature>
<dbReference type="InterPro" id="IPR006541">
    <property type="entry name" value="Bacteriocin_ass"/>
</dbReference>
<evidence type="ECO:0000256" key="2">
    <source>
        <dbReference type="SAM" id="SignalP"/>
    </source>
</evidence>
<evidence type="ECO:0000256" key="1">
    <source>
        <dbReference type="SAM" id="Phobius"/>
    </source>
</evidence>
<proteinExistence type="predicted"/>
<feature type="transmembrane region" description="Helical" evidence="1">
    <location>
        <begin position="253"/>
        <end position="275"/>
    </location>
</feature>
<name>A0A9D1SSN4_9FIRM</name>
<evidence type="ECO:0000313" key="4">
    <source>
        <dbReference type="Proteomes" id="UP000824128"/>
    </source>
</evidence>
<feature type="transmembrane region" description="Helical" evidence="1">
    <location>
        <begin position="332"/>
        <end position="352"/>
    </location>
</feature>
<gene>
    <name evidence="3" type="ORF">IAD24_01005</name>
</gene>
<keyword evidence="2" id="KW-0732">Signal</keyword>
<dbReference type="EMBL" id="DVNZ01000034">
    <property type="protein sequence ID" value="HIU93714.1"/>
    <property type="molecule type" value="Genomic_DNA"/>
</dbReference>
<feature type="transmembrane region" description="Helical" evidence="1">
    <location>
        <begin position="592"/>
        <end position="618"/>
    </location>
</feature>
<evidence type="ECO:0000313" key="3">
    <source>
        <dbReference type="EMBL" id="HIU93714.1"/>
    </source>
</evidence>
<sequence length="700" mass="77624">MKRTLLLCLAFACMAFAVFSTEIFEASTTWELTLHNCGEQLGGDCAVHDIVFVQNGKQAQQMFDEIERVLLQYQADLHTMLFDKESGMRTKLIYSTHPEAFADLPLSSGRFLTAEENRSELFLSTVETGEAAQIGRIAKFTRDLDFEVRTLYSGLGAGFFHRAFTVVLPDAAQYPAFLAALAAQGNAVRDVTAFPASIAQTHTYYTLLQMGAVAATMVIALLTALFGVVNDYRSLGVEKLMGFGMGAIWARRVPPLLLCEALIFCLEFALGYLALFDGFAAPVAAFYGDLLLTHAVILLVSAAVLTLPLLYTRRIRLSDVLKSRRPFRFATGVNMTVKTLLTILIVCAAFLIGTQFAQLRARFSYAYESWEVTKPYALLENTVSTVDYEIPVDGYYGAYLDFNRAGAVFADFVAYEPQTLDLTQYGTPALAQFAMVNPNYLRLFPACDADGQPIEIREDDGDYILLAPEKYRAQEAQLRQMHSYSTKPGQQIRIIWMRDGQSFFTWRLDLAPEDGNSITDPILYVMTEQGGAGFWSNMTNGVLFIPVEHPDDPAPEIAAVMEKHFDTSRASFPAFGVYSLVAEQVQTARRNILLYGAVLALLLVILCFVVLQNTLNYFEQHRQLLAVQRCMGFRAIDKYRGLALLSLLTCAAAYLVCALLLRDRAVLPLSLGAALLELCAAAAFILHNERTSVLRTLKGG</sequence>
<reference evidence="3" key="1">
    <citation type="submission" date="2020-10" db="EMBL/GenBank/DDBJ databases">
        <authorList>
            <person name="Gilroy R."/>
        </authorList>
    </citation>
    <scope>NUCLEOTIDE SEQUENCE</scope>
    <source>
        <strain evidence="3">ChiGjej2B2-16831</strain>
    </source>
</reference>
<keyword evidence="1" id="KW-0472">Membrane</keyword>
<keyword evidence="1" id="KW-1133">Transmembrane helix</keyword>